<protein>
    <recommendedName>
        <fullName evidence="1">Oxidative stress-responsive serine-rich protein 1</fullName>
    </recommendedName>
    <alternativeName>
        <fullName evidence="4">Oxidative stress-responsive protein 1</fullName>
    </alternativeName>
    <alternativeName>
        <fullName evidence="3">Peroxide-inducible transcript 1 protein</fullName>
    </alternativeName>
</protein>
<feature type="compositionally biased region" description="Polar residues" evidence="5">
    <location>
        <begin position="108"/>
        <end position="118"/>
    </location>
</feature>
<feature type="non-terminal residue" evidence="6">
    <location>
        <position position="287"/>
    </location>
</feature>
<dbReference type="Proteomes" id="UP000661971">
    <property type="component" value="Unassembled WGS sequence"/>
</dbReference>
<evidence type="ECO:0000313" key="6">
    <source>
        <dbReference type="EMBL" id="NXD12122.1"/>
    </source>
</evidence>
<dbReference type="PANTHER" id="PTHR31383">
    <property type="entry name" value="OXIDATIVE STRESS-RESPONSE SERINE-RICH PROTEIN 1"/>
    <property type="match status" value="1"/>
</dbReference>
<dbReference type="Pfam" id="PF05604">
    <property type="entry name" value="DUF776"/>
    <property type="match status" value="1"/>
</dbReference>
<dbReference type="GO" id="GO:0070301">
    <property type="term" value="P:cellular response to hydrogen peroxide"/>
    <property type="evidence" value="ECO:0007669"/>
    <property type="project" value="TreeGrafter"/>
</dbReference>
<dbReference type="InterPro" id="IPR008494">
    <property type="entry name" value="DUF776"/>
</dbReference>
<dbReference type="EMBL" id="WBNA01000139">
    <property type="protein sequence ID" value="NXD12122.1"/>
    <property type="molecule type" value="Genomic_DNA"/>
</dbReference>
<feature type="compositionally biased region" description="Basic residues" evidence="5">
    <location>
        <begin position="67"/>
        <end position="82"/>
    </location>
</feature>
<comment type="caution">
    <text evidence="6">The sequence shown here is derived from an EMBL/GenBank/DDBJ whole genome shotgun (WGS) entry which is preliminary data.</text>
</comment>
<keyword evidence="7" id="KW-1185">Reference proteome</keyword>
<organism evidence="6 7">
    <name type="scientific">Nothocercus nigrocapillus</name>
    <dbReference type="NCBI Taxonomy" id="1977171"/>
    <lineage>
        <taxon>Eukaryota</taxon>
        <taxon>Metazoa</taxon>
        <taxon>Chordata</taxon>
        <taxon>Craniata</taxon>
        <taxon>Vertebrata</taxon>
        <taxon>Euteleostomi</taxon>
        <taxon>Archelosauria</taxon>
        <taxon>Archosauria</taxon>
        <taxon>Dinosauria</taxon>
        <taxon>Saurischia</taxon>
        <taxon>Theropoda</taxon>
        <taxon>Coelurosauria</taxon>
        <taxon>Aves</taxon>
        <taxon>Palaeognathae</taxon>
        <taxon>Tinamiformes</taxon>
        <taxon>Tinamidae</taxon>
        <taxon>Nothocercus</taxon>
    </lineage>
</organism>
<evidence type="ECO:0000256" key="5">
    <source>
        <dbReference type="SAM" id="MobiDB-lite"/>
    </source>
</evidence>
<keyword evidence="2" id="KW-0597">Phosphoprotein</keyword>
<gene>
    <name evidence="6" type="primary">Oser1_1</name>
    <name evidence="6" type="ORF">NOTNIG_R11583</name>
</gene>
<evidence type="ECO:0000256" key="3">
    <source>
        <dbReference type="ARBA" id="ARBA00029721"/>
    </source>
</evidence>
<feature type="non-terminal residue" evidence="6">
    <location>
        <position position="1"/>
    </location>
</feature>
<proteinExistence type="predicted"/>
<reference evidence="7" key="1">
    <citation type="submission" date="2023-07" db="EMBL/GenBank/DDBJ databases">
        <title>Bird 10,000 Genomes (B10K) Project - Family phase.</title>
        <authorList>
            <person name="Zhang G."/>
        </authorList>
    </citation>
    <scope>NUCLEOTIDE SEQUENCE [LARGE SCALE GENOMIC DNA]</scope>
</reference>
<name>A0A851T7Y6_9AVES</name>
<evidence type="ECO:0000256" key="2">
    <source>
        <dbReference type="ARBA" id="ARBA00022553"/>
    </source>
</evidence>
<accession>A0A851T7Y6</accession>
<sequence>MDLEAKDEEEESLQTAFKKLRVDAAGSVAALSVGDGTNLRTPIRAVMEGVKQQSACSKEAWHGCVRKPSRGSARIPRRRRSKSPVLHPPKFTYCSMKVDSHLKHKTQSDTAKGNVTSEHGTKDSRGSPFESSEDRRTRTEPSEAATVEEPLENSRENPLALSPSFETSLDSGQASDFQSLSMLSNGKQCPCTDKKCQCQQWRAMEVYSFSGLRSVLSECEKAVLGIHPQSLPNRSPCGMASSGSPRSCSEQARAFVDDVTIEDLSGYMEYYLYIPKKMSHMAEMMYT</sequence>
<evidence type="ECO:0000256" key="4">
    <source>
        <dbReference type="ARBA" id="ARBA00031405"/>
    </source>
</evidence>
<evidence type="ECO:0000256" key="1">
    <source>
        <dbReference type="ARBA" id="ARBA00015005"/>
    </source>
</evidence>
<evidence type="ECO:0000313" key="7">
    <source>
        <dbReference type="Proteomes" id="UP000661971"/>
    </source>
</evidence>
<feature type="compositionally biased region" description="Basic and acidic residues" evidence="5">
    <location>
        <begin position="132"/>
        <end position="141"/>
    </location>
</feature>
<dbReference type="AlphaFoldDB" id="A0A851T7Y6"/>
<feature type="region of interest" description="Disordered" evidence="5">
    <location>
        <begin position="67"/>
        <end position="172"/>
    </location>
</feature>
<dbReference type="PANTHER" id="PTHR31383:SF2">
    <property type="entry name" value="OXIDATIVE STRESS-RESPONSIVE SERINE-RICH PROTEIN 1"/>
    <property type="match status" value="1"/>
</dbReference>